<feature type="compositionally biased region" description="Polar residues" evidence="1">
    <location>
        <begin position="313"/>
        <end position="323"/>
    </location>
</feature>
<dbReference type="Proteomes" id="UP001221686">
    <property type="component" value="Unassembled WGS sequence"/>
</dbReference>
<feature type="compositionally biased region" description="Low complexity" evidence="1">
    <location>
        <begin position="271"/>
        <end position="284"/>
    </location>
</feature>
<evidence type="ECO:0000256" key="2">
    <source>
        <dbReference type="SAM" id="SignalP"/>
    </source>
</evidence>
<reference evidence="3 4" key="1">
    <citation type="submission" date="2022-11" db="EMBL/GenBank/DDBJ databases">
        <title>Minimal conservation of predation-associated metabolite biosynthetic gene clusters underscores biosynthetic potential of Myxococcota including descriptions for ten novel species: Archangium lansinium sp. nov., Myxococcus landrumus sp. nov., Nannocystis bai.</title>
        <authorList>
            <person name="Ahearne A."/>
            <person name="Stevens C."/>
            <person name="Dowd S."/>
        </authorList>
    </citation>
    <scope>NUCLEOTIDE SEQUENCE [LARGE SCALE GENOMIC DNA]</scope>
    <source>
        <strain evidence="3 4">BB15-2</strain>
    </source>
</reference>
<evidence type="ECO:0000313" key="3">
    <source>
        <dbReference type="EMBL" id="MDC0718766.1"/>
    </source>
</evidence>
<organism evidence="3 4">
    <name type="scientific">Nannocystis bainbridge</name>
    <dbReference type="NCBI Taxonomy" id="2995303"/>
    <lineage>
        <taxon>Bacteria</taxon>
        <taxon>Pseudomonadati</taxon>
        <taxon>Myxococcota</taxon>
        <taxon>Polyangia</taxon>
        <taxon>Nannocystales</taxon>
        <taxon>Nannocystaceae</taxon>
        <taxon>Nannocystis</taxon>
    </lineage>
</organism>
<accession>A0ABT5DYP9</accession>
<dbReference type="RefSeq" id="WP_272087276.1">
    <property type="nucleotide sequence ID" value="NZ_JAQNDL010000002.1"/>
</dbReference>
<dbReference type="EMBL" id="JAQNDL010000002">
    <property type="protein sequence ID" value="MDC0718766.1"/>
    <property type="molecule type" value="Genomic_DNA"/>
</dbReference>
<evidence type="ECO:0008006" key="5">
    <source>
        <dbReference type="Google" id="ProtNLM"/>
    </source>
</evidence>
<feature type="signal peptide" evidence="2">
    <location>
        <begin position="1"/>
        <end position="20"/>
    </location>
</feature>
<feature type="region of interest" description="Disordered" evidence="1">
    <location>
        <begin position="259"/>
        <end position="344"/>
    </location>
</feature>
<comment type="caution">
    <text evidence="3">The sequence shown here is derived from an EMBL/GenBank/DDBJ whole genome shotgun (WGS) entry which is preliminary data.</text>
</comment>
<sequence>MTRSALVLGLIALAPTAVSAAGPVGVVTADCSGVSGWAQDPDTPPTTIDVHLYFDGPAGDPAATGVPLTANRPLDGGCRGEQCQHGFRGALPLSRLDGQPHAVHAYGIDTNGDPNLELSGSPAVYTCPPLPVVGNVKRHIAGPSILDQWHFSTYFDLMKVADLAIAGTPIGATVAGPPQLALAEGTTEPLWLIDQGFRRLVAPDSLGAWRFDPATAAIMPADAIAGLPEGTPVAARPILVQGTGDEVWLLDEHQCGVGDANPACPEPMAPTTGDPGETTGGSTTAPDESDSDGAPTSSSSGDETGSSGETGVDLSTSGATASETGEPEASGEGEGCGCRGAPQGPAWLLVLLPLLRPRRRP</sequence>
<evidence type="ECO:0000313" key="4">
    <source>
        <dbReference type="Proteomes" id="UP001221686"/>
    </source>
</evidence>
<evidence type="ECO:0000256" key="1">
    <source>
        <dbReference type="SAM" id="MobiDB-lite"/>
    </source>
</evidence>
<proteinExistence type="predicted"/>
<gene>
    <name evidence="3" type="ORF">POL25_17820</name>
</gene>
<feature type="chain" id="PRO_5046941014" description="MYXO-CTERM domain-containing protein" evidence="2">
    <location>
        <begin position="21"/>
        <end position="361"/>
    </location>
</feature>
<keyword evidence="4" id="KW-1185">Reference proteome</keyword>
<name>A0ABT5DYP9_9BACT</name>
<feature type="compositionally biased region" description="Low complexity" evidence="1">
    <location>
        <begin position="292"/>
        <end position="311"/>
    </location>
</feature>
<protein>
    <recommendedName>
        <fullName evidence="5">MYXO-CTERM domain-containing protein</fullName>
    </recommendedName>
</protein>
<keyword evidence="2" id="KW-0732">Signal</keyword>